<comment type="pathway">
    <text evidence="6">Metabolic intermediate biosynthesis; acetyl-CoA biosynthesis; acetyl-CoA from acetate: step 1/2.</text>
</comment>
<evidence type="ECO:0000256" key="1">
    <source>
        <dbReference type="ARBA" id="ARBA00008748"/>
    </source>
</evidence>
<keyword evidence="6" id="KW-0963">Cytoplasm</keyword>
<dbReference type="Gene3D" id="3.30.420.40">
    <property type="match status" value="2"/>
</dbReference>
<comment type="subunit">
    <text evidence="6">Homodimer.</text>
</comment>
<evidence type="ECO:0000256" key="4">
    <source>
        <dbReference type="ARBA" id="ARBA00022777"/>
    </source>
</evidence>
<feature type="binding site" evidence="6">
    <location>
        <begin position="342"/>
        <end position="346"/>
    </location>
    <ligand>
        <name>ATP</name>
        <dbReference type="ChEBI" id="CHEBI:30616"/>
    </ligand>
</feature>
<keyword evidence="6" id="KW-0479">Metal-binding</keyword>
<dbReference type="NCBIfam" id="TIGR00016">
    <property type="entry name" value="ackA"/>
    <property type="match status" value="1"/>
</dbReference>
<keyword evidence="5 6" id="KW-0067">ATP-binding</keyword>
<dbReference type="OrthoDB" id="9802453at2"/>
<evidence type="ECO:0000256" key="3">
    <source>
        <dbReference type="ARBA" id="ARBA00022741"/>
    </source>
</evidence>
<evidence type="ECO:0000256" key="5">
    <source>
        <dbReference type="ARBA" id="ARBA00022840"/>
    </source>
</evidence>
<dbReference type="PANTHER" id="PTHR21060">
    <property type="entry name" value="ACETATE KINASE"/>
    <property type="match status" value="1"/>
</dbReference>
<accession>A0A0M2H194</accession>
<evidence type="ECO:0000313" key="8">
    <source>
        <dbReference type="EMBL" id="KJL37760.1"/>
    </source>
</evidence>
<feature type="binding site" evidence="6">
    <location>
        <position position="403"/>
    </location>
    <ligand>
        <name>Mg(2+)</name>
        <dbReference type="ChEBI" id="CHEBI:18420"/>
    </ligand>
</feature>
<comment type="cofactor">
    <cofactor evidence="6">
        <name>Mg(2+)</name>
        <dbReference type="ChEBI" id="CHEBI:18420"/>
    </cofactor>
    <cofactor evidence="6">
        <name>Mn(2+)</name>
        <dbReference type="ChEBI" id="CHEBI:29035"/>
    </cofactor>
    <text evidence="6">Mg(2+). Can also accept Mn(2+).</text>
</comment>
<feature type="site" description="Transition state stabilizer" evidence="6">
    <location>
        <position position="253"/>
    </location>
</feature>
<reference evidence="8 9" key="1">
    <citation type="submission" date="2015-02" db="EMBL/GenBank/DDBJ databases">
        <title>Draft genome sequences of ten Microbacterium spp. with emphasis on heavy metal contaminated environments.</title>
        <authorList>
            <person name="Corretto E."/>
        </authorList>
    </citation>
    <scope>NUCLEOTIDE SEQUENCE [LARGE SCALE GENOMIC DNA]</scope>
    <source>
        <strain evidence="8 9">DSM 12510</strain>
    </source>
</reference>
<dbReference type="PRINTS" id="PR00471">
    <property type="entry name" value="ACETATEKNASE"/>
</dbReference>
<dbReference type="GO" id="GO:0005737">
    <property type="term" value="C:cytoplasm"/>
    <property type="evidence" value="ECO:0007669"/>
    <property type="project" value="UniProtKB-SubCell"/>
</dbReference>
<dbReference type="PROSITE" id="PS01076">
    <property type="entry name" value="ACETATE_KINASE_2"/>
    <property type="match status" value="1"/>
</dbReference>
<dbReference type="Proteomes" id="UP000033956">
    <property type="component" value="Unassembled WGS sequence"/>
</dbReference>
<dbReference type="CDD" id="cd24010">
    <property type="entry name" value="ASKHA_NBD_AcK_PK"/>
    <property type="match status" value="1"/>
</dbReference>
<comment type="function">
    <text evidence="6">Catalyzes the formation of acetyl phosphate from acetate and ATP. Can also catalyze the reverse reaction.</text>
</comment>
<gene>
    <name evidence="6 8" type="primary">ackA</name>
    <name evidence="8" type="ORF">RS81_03520</name>
</gene>
<evidence type="ECO:0000256" key="2">
    <source>
        <dbReference type="ARBA" id="ARBA00022679"/>
    </source>
</evidence>
<keyword evidence="9" id="KW-1185">Reference proteome</keyword>
<dbReference type="PROSITE" id="PS01075">
    <property type="entry name" value="ACETATE_KINASE_1"/>
    <property type="match status" value="1"/>
</dbReference>
<dbReference type="InterPro" id="IPR004372">
    <property type="entry name" value="Ac/propionate_kinase"/>
</dbReference>
<dbReference type="RefSeq" id="WP_045277361.1">
    <property type="nucleotide sequence ID" value="NZ_BAAAUP010000002.1"/>
</dbReference>
<feature type="binding site" evidence="6">
    <location>
        <begin position="220"/>
        <end position="224"/>
    </location>
    <ligand>
        <name>ATP</name>
        <dbReference type="ChEBI" id="CHEBI:30616"/>
    </ligand>
</feature>
<dbReference type="GO" id="GO:0008776">
    <property type="term" value="F:acetate kinase activity"/>
    <property type="evidence" value="ECO:0007669"/>
    <property type="project" value="UniProtKB-UniRule"/>
</dbReference>
<evidence type="ECO:0000256" key="6">
    <source>
        <dbReference type="HAMAP-Rule" id="MF_00020"/>
    </source>
</evidence>
<dbReference type="PATRIC" id="fig|92835.4.peg.3555"/>
<sequence length="417" mass="43801">MSTVLVVNSGSSSFKYQLIEMDGETTLASGLVERIGDAEGRAKHTVFAPAATAGEGAATFTEATYKRRLPIPDHTAGFRVMLEAFAENGPALDAHPPVAVGHRVVHGGARFFEPTLVTPLVEINIDELSVLAPLHNPANLAGIVAAKKAFPAVPHVAVFDTAFHQTLSPAAYTYAIDAKLAADHRIRRYGFHGTSHKFVSEAAAAFVGRPVAELKQLVFHLGNGASVTAIDGGRSVETSMGFTPLEGLVMGTRSGDLDPAILFHLARREGMSIADLDALLNKRSGLLGMAGSNDLRDIRAAIEKGDASAVLAYEVYVHRLRQYAGAYLAHLGGADVISFTAGVGENAPHVRAAALETLAFAGVEIDAERNHAVGRGAPGADGGIHVISTDESRVIVLVVPTDEELEIARQTLSVASA</sequence>
<comment type="subcellular location">
    <subcellularLocation>
        <location evidence="6">Cytoplasm</location>
    </subcellularLocation>
</comment>
<feature type="binding site" evidence="6">
    <location>
        <begin position="294"/>
        <end position="296"/>
    </location>
    <ligand>
        <name>ATP</name>
        <dbReference type="ChEBI" id="CHEBI:30616"/>
    </ligand>
</feature>
<dbReference type="PANTHER" id="PTHR21060:SF15">
    <property type="entry name" value="ACETATE KINASE-RELATED"/>
    <property type="match status" value="1"/>
</dbReference>
<dbReference type="GO" id="GO:0006085">
    <property type="term" value="P:acetyl-CoA biosynthetic process"/>
    <property type="evidence" value="ECO:0007669"/>
    <property type="project" value="UniProtKB-UniRule"/>
</dbReference>
<dbReference type="UniPathway" id="UPA00340">
    <property type="reaction ID" value="UER00458"/>
</dbReference>
<feature type="active site" description="Proton donor/acceptor" evidence="6">
    <location>
        <position position="160"/>
    </location>
</feature>
<dbReference type="STRING" id="92835.RS81_03520"/>
<feature type="binding site" evidence="6">
    <location>
        <position position="103"/>
    </location>
    <ligand>
        <name>substrate</name>
    </ligand>
</feature>
<comment type="caution">
    <text evidence="8">The sequence shown here is derived from an EMBL/GenBank/DDBJ whole genome shotgun (WGS) entry which is preliminary data.</text>
</comment>
<dbReference type="AlphaFoldDB" id="A0A0M2H194"/>
<dbReference type="EMBL" id="JYIZ01000057">
    <property type="protein sequence ID" value="KJL37760.1"/>
    <property type="molecule type" value="Genomic_DNA"/>
</dbReference>
<feature type="binding site" evidence="6">
    <location>
        <position position="15"/>
    </location>
    <ligand>
        <name>ATP</name>
        <dbReference type="ChEBI" id="CHEBI:30616"/>
    </ligand>
</feature>
<proteinExistence type="inferred from homology"/>
<keyword evidence="2 6" id="KW-0808">Transferase</keyword>
<dbReference type="PIRSF" id="PIRSF000722">
    <property type="entry name" value="Acetate_prop_kin"/>
    <property type="match status" value="1"/>
</dbReference>
<keyword evidence="6" id="KW-0460">Magnesium</keyword>
<keyword evidence="4 6" id="KW-0418">Kinase</keyword>
<organism evidence="8 9">
    <name type="scientific">Microbacterium terrae</name>
    <dbReference type="NCBI Taxonomy" id="69369"/>
    <lineage>
        <taxon>Bacteria</taxon>
        <taxon>Bacillati</taxon>
        <taxon>Actinomycetota</taxon>
        <taxon>Actinomycetes</taxon>
        <taxon>Micrococcales</taxon>
        <taxon>Microbacteriaceae</taxon>
        <taxon>Microbacterium</taxon>
    </lineage>
</organism>
<dbReference type="SUPFAM" id="SSF53067">
    <property type="entry name" value="Actin-like ATPase domain"/>
    <property type="match status" value="2"/>
</dbReference>
<keyword evidence="3 6" id="KW-0547">Nucleotide-binding</keyword>
<feature type="binding site" evidence="6">
    <location>
        <position position="8"/>
    </location>
    <ligand>
        <name>Mg(2+)</name>
        <dbReference type="ChEBI" id="CHEBI:18420"/>
    </ligand>
</feature>
<name>A0A0M2H194_9MICO</name>
<dbReference type="InterPro" id="IPR043129">
    <property type="entry name" value="ATPase_NBD"/>
</dbReference>
<dbReference type="InterPro" id="IPR000890">
    <property type="entry name" value="Aliphatic_acid_kin_short-chain"/>
</dbReference>
<comment type="catalytic activity">
    <reaction evidence="6">
        <text>acetate + ATP = acetyl phosphate + ADP</text>
        <dbReference type="Rhea" id="RHEA:11352"/>
        <dbReference type="ChEBI" id="CHEBI:22191"/>
        <dbReference type="ChEBI" id="CHEBI:30089"/>
        <dbReference type="ChEBI" id="CHEBI:30616"/>
        <dbReference type="ChEBI" id="CHEBI:456216"/>
        <dbReference type="EC" id="2.7.2.1"/>
    </reaction>
</comment>
<feature type="site" description="Transition state stabilizer" evidence="6">
    <location>
        <position position="192"/>
    </location>
</feature>
<dbReference type="EC" id="2.7.2.1" evidence="6"/>
<dbReference type="GO" id="GO:0006083">
    <property type="term" value="P:acetate metabolic process"/>
    <property type="evidence" value="ECO:0007669"/>
    <property type="project" value="TreeGrafter"/>
</dbReference>
<dbReference type="Pfam" id="PF00871">
    <property type="entry name" value="Acetate_kinase"/>
    <property type="match status" value="1"/>
</dbReference>
<dbReference type="GO" id="GO:0005524">
    <property type="term" value="F:ATP binding"/>
    <property type="evidence" value="ECO:0007669"/>
    <property type="project" value="UniProtKB-KW"/>
</dbReference>
<evidence type="ECO:0000256" key="7">
    <source>
        <dbReference type="RuleBase" id="RU003835"/>
    </source>
</evidence>
<evidence type="ECO:0000313" key="9">
    <source>
        <dbReference type="Proteomes" id="UP000033956"/>
    </source>
</evidence>
<comment type="similarity">
    <text evidence="1 6 7">Belongs to the acetokinase family.</text>
</comment>
<protein>
    <recommendedName>
        <fullName evidence="6">Acetate kinase</fullName>
        <ecNumber evidence="6">2.7.2.1</ecNumber>
    </recommendedName>
    <alternativeName>
        <fullName evidence="6">Acetokinase</fullName>
    </alternativeName>
</protein>
<dbReference type="HAMAP" id="MF_00020">
    <property type="entry name" value="Acetate_kinase"/>
    <property type="match status" value="1"/>
</dbReference>
<dbReference type="InterPro" id="IPR023865">
    <property type="entry name" value="Aliphatic_acid_kinase_CS"/>
</dbReference>
<dbReference type="GO" id="GO:0000287">
    <property type="term" value="F:magnesium ion binding"/>
    <property type="evidence" value="ECO:0007669"/>
    <property type="project" value="UniProtKB-UniRule"/>
</dbReference>